<dbReference type="GO" id="GO:0006508">
    <property type="term" value="P:proteolysis"/>
    <property type="evidence" value="ECO:0007669"/>
    <property type="project" value="UniProtKB-KW"/>
</dbReference>
<evidence type="ECO:0000313" key="10">
    <source>
        <dbReference type="Proteomes" id="UP001066276"/>
    </source>
</evidence>
<dbReference type="Gene3D" id="3.90.70.10">
    <property type="entry name" value="Cysteine proteinases"/>
    <property type="match status" value="1"/>
</dbReference>
<dbReference type="InterPro" id="IPR036213">
    <property type="entry name" value="Calpain_III_sf"/>
</dbReference>
<gene>
    <name evidence="9" type="ORF">NDU88_010615</name>
</gene>
<dbReference type="InterPro" id="IPR022683">
    <property type="entry name" value="Calpain_III"/>
</dbReference>
<dbReference type="SMART" id="SM00230">
    <property type="entry name" value="CysPc"/>
    <property type="match status" value="1"/>
</dbReference>
<proteinExistence type="inferred from homology"/>
<dbReference type="Pfam" id="PF00648">
    <property type="entry name" value="Peptidase_C2"/>
    <property type="match status" value="1"/>
</dbReference>
<dbReference type="Gene3D" id="1.10.238.10">
    <property type="entry name" value="EF-hand"/>
    <property type="match status" value="1"/>
</dbReference>
<dbReference type="GO" id="GO:0005737">
    <property type="term" value="C:cytoplasm"/>
    <property type="evidence" value="ECO:0007669"/>
    <property type="project" value="TreeGrafter"/>
</dbReference>
<dbReference type="SMART" id="SM00720">
    <property type="entry name" value="calpain_III"/>
    <property type="match status" value="1"/>
</dbReference>
<accession>A0AAV7S3S6</accession>
<keyword evidence="2 6" id="KW-0645">Protease</keyword>
<keyword evidence="4 6" id="KW-0788">Thiol protease</keyword>
<dbReference type="PROSITE" id="PS00139">
    <property type="entry name" value="THIOL_PROTEASE_CYS"/>
    <property type="match status" value="1"/>
</dbReference>
<comment type="caution">
    <text evidence="9">The sequence shown here is derived from an EMBL/GenBank/DDBJ whole genome shotgun (WGS) entry which is preliminary data.</text>
</comment>
<name>A0AAV7S3S6_PLEWA</name>
<evidence type="ECO:0000313" key="9">
    <source>
        <dbReference type="EMBL" id="KAJ1157918.1"/>
    </source>
</evidence>
<dbReference type="Gene3D" id="2.60.120.380">
    <property type="match status" value="1"/>
</dbReference>
<dbReference type="Pfam" id="PF01067">
    <property type="entry name" value="Calpain_III"/>
    <property type="match status" value="1"/>
</dbReference>
<dbReference type="InterPro" id="IPR000169">
    <property type="entry name" value="Pept_cys_AS"/>
</dbReference>
<reference evidence="9" key="1">
    <citation type="journal article" date="2022" name="bioRxiv">
        <title>Sequencing and chromosome-scale assembly of the giantPleurodeles waltlgenome.</title>
        <authorList>
            <person name="Brown T."/>
            <person name="Elewa A."/>
            <person name="Iarovenko S."/>
            <person name="Subramanian E."/>
            <person name="Araus A.J."/>
            <person name="Petzold A."/>
            <person name="Susuki M."/>
            <person name="Suzuki K.-i.T."/>
            <person name="Hayashi T."/>
            <person name="Toyoda A."/>
            <person name="Oliveira C."/>
            <person name="Osipova E."/>
            <person name="Leigh N.D."/>
            <person name="Simon A."/>
            <person name="Yun M.H."/>
        </authorList>
    </citation>
    <scope>NUCLEOTIDE SEQUENCE</scope>
    <source>
        <strain evidence="9">20211129_DDA</strain>
        <tissue evidence="9">Liver</tissue>
    </source>
</reference>
<dbReference type="FunFam" id="3.90.70.10:FF:000114">
    <property type="entry name" value="Calpain a"/>
    <property type="match status" value="1"/>
</dbReference>
<dbReference type="PANTHER" id="PTHR10183">
    <property type="entry name" value="CALPAIN"/>
    <property type="match status" value="1"/>
</dbReference>
<keyword evidence="10" id="KW-1185">Reference proteome</keyword>
<dbReference type="SUPFAM" id="SSF54001">
    <property type="entry name" value="Cysteine proteinases"/>
    <property type="match status" value="1"/>
</dbReference>
<evidence type="ECO:0000259" key="8">
    <source>
        <dbReference type="PROSITE" id="PS50203"/>
    </source>
</evidence>
<evidence type="ECO:0000256" key="7">
    <source>
        <dbReference type="SAM" id="MobiDB-lite"/>
    </source>
</evidence>
<dbReference type="PRINTS" id="PR00704">
    <property type="entry name" value="CALPAIN"/>
</dbReference>
<dbReference type="AlphaFoldDB" id="A0AAV7S3S6"/>
<dbReference type="InterPro" id="IPR011992">
    <property type="entry name" value="EF-hand-dom_pair"/>
</dbReference>
<dbReference type="GO" id="GO:0004198">
    <property type="term" value="F:calcium-dependent cysteine-type endopeptidase activity"/>
    <property type="evidence" value="ECO:0007669"/>
    <property type="project" value="InterPro"/>
</dbReference>
<protein>
    <recommendedName>
        <fullName evidence="8">Calpain catalytic domain-containing protein</fullName>
    </recommendedName>
</protein>
<dbReference type="CDD" id="cd00044">
    <property type="entry name" value="CysPc"/>
    <property type="match status" value="1"/>
</dbReference>
<dbReference type="InterPro" id="IPR038765">
    <property type="entry name" value="Papain-like_cys_pep_sf"/>
</dbReference>
<feature type="domain" description="Calpain catalytic" evidence="8">
    <location>
        <begin position="75"/>
        <end position="403"/>
    </location>
</feature>
<dbReference type="Proteomes" id="UP001066276">
    <property type="component" value="Chromosome 5"/>
</dbReference>
<evidence type="ECO:0000256" key="5">
    <source>
        <dbReference type="PIRSR" id="PIRSR622684-1"/>
    </source>
</evidence>
<organism evidence="9 10">
    <name type="scientific">Pleurodeles waltl</name>
    <name type="common">Iberian ribbed newt</name>
    <dbReference type="NCBI Taxonomy" id="8319"/>
    <lineage>
        <taxon>Eukaryota</taxon>
        <taxon>Metazoa</taxon>
        <taxon>Chordata</taxon>
        <taxon>Craniata</taxon>
        <taxon>Vertebrata</taxon>
        <taxon>Euteleostomi</taxon>
        <taxon>Amphibia</taxon>
        <taxon>Batrachia</taxon>
        <taxon>Caudata</taxon>
        <taxon>Salamandroidea</taxon>
        <taxon>Salamandridae</taxon>
        <taxon>Pleurodelinae</taxon>
        <taxon>Pleurodeles</taxon>
    </lineage>
</organism>
<comment type="similarity">
    <text evidence="1">Belongs to the peptidase C2 family.</text>
</comment>
<evidence type="ECO:0000256" key="2">
    <source>
        <dbReference type="ARBA" id="ARBA00022670"/>
    </source>
</evidence>
<keyword evidence="3 6" id="KW-0378">Hydrolase</keyword>
<dbReference type="PROSITE" id="PS50203">
    <property type="entry name" value="CALPAIN_CAT"/>
    <property type="match status" value="1"/>
</dbReference>
<dbReference type="SUPFAM" id="SSF49758">
    <property type="entry name" value="Calpain large subunit, middle domain (domain III)"/>
    <property type="match status" value="1"/>
</dbReference>
<evidence type="ECO:0000256" key="3">
    <source>
        <dbReference type="ARBA" id="ARBA00022801"/>
    </source>
</evidence>
<dbReference type="EMBL" id="JANPWB010000009">
    <property type="protein sequence ID" value="KAJ1157918.1"/>
    <property type="molecule type" value="Genomic_DNA"/>
</dbReference>
<dbReference type="SUPFAM" id="SSF47473">
    <property type="entry name" value="EF-hand"/>
    <property type="match status" value="1"/>
</dbReference>
<evidence type="ECO:0000256" key="1">
    <source>
        <dbReference type="ARBA" id="ARBA00007623"/>
    </source>
</evidence>
<feature type="region of interest" description="Disordered" evidence="7">
    <location>
        <begin position="276"/>
        <end position="295"/>
    </location>
</feature>
<feature type="active site" evidence="5 6">
    <location>
        <position position="320"/>
    </location>
</feature>
<dbReference type="PANTHER" id="PTHR10183:SF429">
    <property type="entry name" value="CALPAIN 10-LIKE"/>
    <property type="match status" value="1"/>
</dbReference>
<evidence type="ECO:0000256" key="6">
    <source>
        <dbReference type="PROSITE-ProRule" id="PRU00239"/>
    </source>
</evidence>
<sequence>MVVGSNTCDLSCSSHTICELIHDLKRYEFSTMQDFYLPPTSSVNHYRIGSLANPRRFKEQDFESLRNYQLSKGQNFKDDTFPANISIIGPKLIEELRIQNVEWRRPKEICKDPHLFVDGASLFDLQQTYLGNCWVLSTMGALALKQTFLWNVIPCDQGYSAEYAGIFHFRFWHFGEWVDVVIDDQLPFINGKYLSVQPCSKNEFWPCLLEKAYAKLQGSYQNLHWGDPSEAFVNFSGGVAVSFNLKDPKVHKFDLWKIASLASRKALMGATVGQQTLPNDSRRMSAPNTTTSSEDFRRMSVPSTVQFSNTELINGLVQSHAYTVTGTTTVHHEEKGPVHLIRLWNPWCKKEWNGPWSDNSPEWSKARPAEQKKLLEIKDNGEFWMPWEHFKQEFSNLYISNCTPDFMDVGSMKTAWYRNMFFGHWCRQTTPTNNETLWQNPQFLIRVTEKDEVKTGHNVVVALMQNPDDRPKFMTTWQPIGFKIILIDQMSPSDKMPQEFFSRNQYNGLKFYAGREYTSSLNLPAGNYVLVPFTVEREKDATFMLRIFLKSKDCAEELGSKHICRIPRNPEENIAEQVFSQYADMSLRVNAWQLQRILNDKIIKDDPASLRGGGFSLDASRGILAVIDYNMSGSLDVKQFHRLWNYLNLFKVIFRRTDEERSGFIDRSTFQWAARAAELNVNKEMLQLIFYRYGDSSMRLNLIDFLCCMIRFKSTSKTLRFLPTDGNGVYLSNDLFLKLMMYS</sequence>
<feature type="active site" evidence="5 6">
    <location>
        <position position="345"/>
    </location>
</feature>
<dbReference type="InterPro" id="IPR001300">
    <property type="entry name" value="Peptidase_C2_calpain_cat"/>
</dbReference>
<evidence type="ECO:0000256" key="4">
    <source>
        <dbReference type="ARBA" id="ARBA00022807"/>
    </source>
</evidence>
<dbReference type="InterPro" id="IPR022682">
    <property type="entry name" value="Calpain_domain_III"/>
</dbReference>
<feature type="active site" evidence="5 6">
    <location>
        <position position="133"/>
    </location>
</feature>
<dbReference type="InterPro" id="IPR022684">
    <property type="entry name" value="Calpain_cysteine_protease"/>
</dbReference>